<dbReference type="AlphaFoldDB" id="A0A1F6GNK0"/>
<feature type="chain" id="PRO_5009524731" description="Lipoprotein" evidence="1">
    <location>
        <begin position="20"/>
        <end position="226"/>
    </location>
</feature>
<gene>
    <name evidence="2" type="ORF">A2557_06130</name>
</gene>
<evidence type="ECO:0000313" key="3">
    <source>
        <dbReference type="Proteomes" id="UP000177583"/>
    </source>
</evidence>
<dbReference type="PROSITE" id="PS51257">
    <property type="entry name" value="PROKAR_LIPOPROTEIN"/>
    <property type="match status" value="1"/>
</dbReference>
<evidence type="ECO:0008006" key="4">
    <source>
        <dbReference type="Google" id="ProtNLM"/>
    </source>
</evidence>
<feature type="signal peptide" evidence="1">
    <location>
        <begin position="1"/>
        <end position="19"/>
    </location>
</feature>
<evidence type="ECO:0000256" key="1">
    <source>
        <dbReference type="SAM" id="SignalP"/>
    </source>
</evidence>
<name>A0A1F6GNK0_9PROT</name>
<proteinExistence type="predicted"/>
<sequence length="226" mass="25362">MKRSTFFLFCLGLGLSSCSATLTSEQISKTAERHFEETKGLAGTLQNRDFLGLSAGFFVLLNHKEVPEDVKAPMEAKVFAAVEQMGFFPVLLRNEDLNTRLQEDRQMRVNSEIYLDSLTNVAVSDKDLANPLGQYLNVDDLLVFHVSLWPCPTCSNKSTLRLKLRLVDASSGLILWTAGVEQELFDYELGAAPEIALELANNLTQLFDERFKVKWHKARFANLAKG</sequence>
<evidence type="ECO:0000313" key="2">
    <source>
        <dbReference type="EMBL" id="OGG99715.1"/>
    </source>
</evidence>
<dbReference type="EMBL" id="MFNF01000055">
    <property type="protein sequence ID" value="OGG99715.1"/>
    <property type="molecule type" value="Genomic_DNA"/>
</dbReference>
<dbReference type="Proteomes" id="UP000177583">
    <property type="component" value="Unassembled WGS sequence"/>
</dbReference>
<keyword evidence="1" id="KW-0732">Signal</keyword>
<accession>A0A1F6GNK0</accession>
<reference evidence="2 3" key="1">
    <citation type="journal article" date="2016" name="Nat. Commun.">
        <title>Thousands of microbial genomes shed light on interconnected biogeochemical processes in an aquifer system.</title>
        <authorList>
            <person name="Anantharaman K."/>
            <person name="Brown C.T."/>
            <person name="Hug L.A."/>
            <person name="Sharon I."/>
            <person name="Castelle C.J."/>
            <person name="Probst A.J."/>
            <person name="Thomas B.C."/>
            <person name="Singh A."/>
            <person name="Wilkins M.J."/>
            <person name="Karaoz U."/>
            <person name="Brodie E.L."/>
            <person name="Williams K.H."/>
            <person name="Hubbard S.S."/>
            <person name="Banfield J.F."/>
        </authorList>
    </citation>
    <scope>NUCLEOTIDE SEQUENCE [LARGE SCALE GENOMIC DNA]</scope>
</reference>
<organism evidence="2 3">
    <name type="scientific">Candidatus Lambdaproteobacteria bacterium RIFOXYD2_FULL_56_26</name>
    <dbReference type="NCBI Taxonomy" id="1817773"/>
    <lineage>
        <taxon>Bacteria</taxon>
        <taxon>Pseudomonadati</taxon>
        <taxon>Pseudomonadota</taxon>
        <taxon>Candidatus Lambdaproteobacteria</taxon>
    </lineage>
</organism>
<protein>
    <recommendedName>
        <fullName evidence="4">Lipoprotein</fullName>
    </recommendedName>
</protein>
<comment type="caution">
    <text evidence="2">The sequence shown here is derived from an EMBL/GenBank/DDBJ whole genome shotgun (WGS) entry which is preliminary data.</text>
</comment>